<feature type="active site" description="Proton donor/acceptor" evidence="7">
    <location>
        <position position="106"/>
    </location>
</feature>
<keyword evidence="4 7" id="KW-0704">Schiff base</keyword>
<dbReference type="GO" id="GO:0016052">
    <property type="term" value="P:carbohydrate catabolic process"/>
    <property type="evidence" value="ECO:0007669"/>
    <property type="project" value="TreeGrafter"/>
</dbReference>
<dbReference type="NCBIfam" id="TIGR00126">
    <property type="entry name" value="deoC"/>
    <property type="match status" value="1"/>
</dbReference>
<dbReference type="UniPathway" id="UPA00002">
    <property type="reaction ID" value="UER00468"/>
</dbReference>
<dbReference type="SMART" id="SM01133">
    <property type="entry name" value="DeoC"/>
    <property type="match status" value="1"/>
</dbReference>
<evidence type="ECO:0000313" key="9">
    <source>
        <dbReference type="Proteomes" id="UP000005309"/>
    </source>
</evidence>
<dbReference type="EC" id="4.1.2.4" evidence="7"/>
<dbReference type="eggNOG" id="COG0274">
    <property type="taxonomic scope" value="Bacteria"/>
</dbReference>
<accession>C4V1M6</accession>
<dbReference type="FunFam" id="3.20.20.70:FF:000044">
    <property type="entry name" value="Deoxyribose-phosphate aldolase"/>
    <property type="match status" value="1"/>
</dbReference>
<dbReference type="HOGENOM" id="CLU_053595_0_1_9"/>
<name>C4V1M6_9FIRM</name>
<comment type="function">
    <text evidence="6 7">Catalyzes a reversible aldol reaction between acetaldehyde and D-glyceraldehyde 3-phosphate to generate 2-deoxy-D-ribose 5-phosphate.</text>
</comment>
<dbReference type="GO" id="GO:0009264">
    <property type="term" value="P:deoxyribonucleotide catabolic process"/>
    <property type="evidence" value="ECO:0007669"/>
    <property type="project" value="UniProtKB-UniRule"/>
</dbReference>
<protein>
    <recommendedName>
        <fullName evidence="7">Deoxyribose-phosphate aldolase</fullName>
        <shortName evidence="7">DERA</shortName>
        <ecNumber evidence="7">4.1.2.4</ecNumber>
    </recommendedName>
    <alternativeName>
        <fullName evidence="7">2-deoxy-D-ribose 5-phosphate aldolase</fullName>
    </alternativeName>
    <alternativeName>
        <fullName evidence="7">Phosphodeoxyriboaldolase</fullName>
        <shortName evidence="7">Deoxyriboaldolase</shortName>
    </alternativeName>
</protein>
<evidence type="ECO:0000256" key="3">
    <source>
        <dbReference type="ARBA" id="ARBA00023239"/>
    </source>
</evidence>
<feature type="active site" description="Proton donor/acceptor" evidence="7">
    <location>
        <position position="198"/>
    </location>
</feature>
<comment type="caution">
    <text evidence="8">The sequence shown here is derived from an EMBL/GenBank/DDBJ whole genome shotgun (WGS) entry which is preliminary data.</text>
</comment>
<evidence type="ECO:0000256" key="7">
    <source>
        <dbReference type="HAMAP-Rule" id="MF_00114"/>
    </source>
</evidence>
<comment type="similarity">
    <text evidence="1 7">Belongs to the DeoC/FbaB aldolase family. DeoC type 1 subfamily.</text>
</comment>
<keyword evidence="9" id="KW-1185">Reference proteome</keyword>
<dbReference type="Proteomes" id="UP000005309">
    <property type="component" value="Unassembled WGS sequence"/>
</dbReference>
<keyword evidence="2 7" id="KW-0963">Cytoplasm</keyword>
<sequence length="233" mass="24229">MIAVNLSVLVQHRQEEHMDVAKMIDHTLLKTDATRAGIDQLLSEAKQYRFASVCVSPIWVAYAATQLRGTGVKTCTVIGFPQGATPTAVKVFETQQAIADGAEEVDMVIPVGRLKDGDCDYVRADIAGVVAAAKGKALTKVIIETCLLTDAEKRTACRLAQEAEADFVKTSTGFSAGGATAADVALMRETVGPAMGVKASGGVRSRADAEAMIAAGATRLGTSSGVKIVSAEG</sequence>
<dbReference type="GO" id="GO:0006018">
    <property type="term" value="P:2-deoxyribose 1-phosphate catabolic process"/>
    <property type="evidence" value="ECO:0007669"/>
    <property type="project" value="UniProtKB-UniRule"/>
</dbReference>
<gene>
    <name evidence="7 8" type="primary">deoC</name>
    <name evidence="8" type="ORF">HMPREF0908_0420</name>
</gene>
<reference evidence="8 9" key="1">
    <citation type="submission" date="2009-04" db="EMBL/GenBank/DDBJ databases">
        <authorList>
            <person name="Qin X."/>
            <person name="Bachman B."/>
            <person name="Battles P."/>
            <person name="Bell A."/>
            <person name="Bess C."/>
            <person name="Bickham C."/>
            <person name="Chaboub L."/>
            <person name="Chen D."/>
            <person name="Coyle M."/>
            <person name="Deiros D.R."/>
            <person name="Dinh H."/>
            <person name="Forbes L."/>
            <person name="Fowler G."/>
            <person name="Francisco L."/>
            <person name="Fu Q."/>
            <person name="Gubbala S."/>
            <person name="Hale W."/>
            <person name="Han Y."/>
            <person name="Hemphill L."/>
            <person name="Highlander S.K."/>
            <person name="Hirani K."/>
            <person name="Hogues M."/>
            <person name="Jackson L."/>
            <person name="Jakkamsetti A."/>
            <person name="Javaid M."/>
            <person name="Jiang H."/>
            <person name="Korchina V."/>
            <person name="Kovar C."/>
            <person name="Lara F."/>
            <person name="Lee S."/>
            <person name="Mata R."/>
            <person name="Mathew T."/>
            <person name="Moen C."/>
            <person name="Morales K."/>
            <person name="Munidasa M."/>
            <person name="Nazareth L."/>
            <person name="Ngo R."/>
            <person name="Nguyen L."/>
            <person name="Okwuonu G."/>
            <person name="Ongeri F."/>
            <person name="Patil S."/>
            <person name="Petrosino J."/>
            <person name="Pham C."/>
            <person name="Pham P."/>
            <person name="Pu L.-L."/>
            <person name="Puazo M."/>
            <person name="Raj R."/>
            <person name="Reid J."/>
            <person name="Rouhana J."/>
            <person name="Saada N."/>
            <person name="Shang Y."/>
            <person name="Simmons D."/>
            <person name="Thornton R."/>
            <person name="Warren J."/>
            <person name="Weissenberger G."/>
            <person name="Zhang J."/>
            <person name="Zhang L."/>
            <person name="Zhou C."/>
            <person name="Zhu D."/>
            <person name="Muzny D."/>
            <person name="Worley K."/>
            <person name="Gibbs R."/>
        </authorList>
    </citation>
    <scope>NUCLEOTIDE SEQUENCE [LARGE SCALE GENOMIC DNA]</scope>
    <source>
        <strain evidence="8 9">ATCC 43531</strain>
    </source>
</reference>
<dbReference type="GO" id="GO:0004139">
    <property type="term" value="F:deoxyribose-phosphate aldolase activity"/>
    <property type="evidence" value="ECO:0007669"/>
    <property type="project" value="UniProtKB-UniRule"/>
</dbReference>
<dbReference type="PANTHER" id="PTHR10889:SF1">
    <property type="entry name" value="DEOXYRIBOSE-PHOSPHATE ALDOLASE"/>
    <property type="match status" value="1"/>
</dbReference>
<feature type="active site" description="Schiff-base intermediate with acetaldehyde" evidence="7">
    <location>
        <position position="169"/>
    </location>
</feature>
<dbReference type="InterPro" id="IPR028581">
    <property type="entry name" value="DeoC_typeI"/>
</dbReference>
<dbReference type="PANTHER" id="PTHR10889">
    <property type="entry name" value="DEOXYRIBOSE-PHOSPHATE ALDOLASE"/>
    <property type="match status" value="1"/>
</dbReference>
<organism evidence="8 9">
    <name type="scientific">Selenomonas flueggei ATCC 43531</name>
    <dbReference type="NCBI Taxonomy" id="638302"/>
    <lineage>
        <taxon>Bacteria</taxon>
        <taxon>Bacillati</taxon>
        <taxon>Bacillota</taxon>
        <taxon>Negativicutes</taxon>
        <taxon>Selenomonadales</taxon>
        <taxon>Selenomonadaceae</taxon>
        <taxon>Selenomonas</taxon>
    </lineage>
</organism>
<comment type="catalytic activity">
    <reaction evidence="5 7">
        <text>2-deoxy-D-ribose 5-phosphate = D-glyceraldehyde 3-phosphate + acetaldehyde</text>
        <dbReference type="Rhea" id="RHEA:12821"/>
        <dbReference type="ChEBI" id="CHEBI:15343"/>
        <dbReference type="ChEBI" id="CHEBI:59776"/>
        <dbReference type="ChEBI" id="CHEBI:62877"/>
        <dbReference type="EC" id="4.1.2.4"/>
    </reaction>
</comment>
<evidence type="ECO:0000313" key="8">
    <source>
        <dbReference type="EMBL" id="EEQ49352.1"/>
    </source>
</evidence>
<dbReference type="EMBL" id="ACLA01000005">
    <property type="protein sequence ID" value="EEQ49352.1"/>
    <property type="molecule type" value="Genomic_DNA"/>
</dbReference>
<evidence type="ECO:0000256" key="2">
    <source>
        <dbReference type="ARBA" id="ARBA00022490"/>
    </source>
</evidence>
<dbReference type="AlphaFoldDB" id="C4V1M6"/>
<dbReference type="GO" id="GO:0005737">
    <property type="term" value="C:cytoplasm"/>
    <property type="evidence" value="ECO:0007669"/>
    <property type="project" value="UniProtKB-SubCell"/>
</dbReference>
<comment type="pathway">
    <text evidence="7">Carbohydrate degradation; 2-deoxy-D-ribose 1-phosphate degradation; D-glyceraldehyde 3-phosphate and acetaldehyde from 2-deoxy-alpha-D-ribose 1-phosphate: step 2/2.</text>
</comment>
<dbReference type="Gene3D" id="3.20.20.70">
    <property type="entry name" value="Aldolase class I"/>
    <property type="match status" value="1"/>
</dbReference>
<evidence type="ECO:0000256" key="4">
    <source>
        <dbReference type="ARBA" id="ARBA00023270"/>
    </source>
</evidence>
<comment type="subcellular location">
    <subcellularLocation>
        <location evidence="7">Cytoplasm</location>
    </subcellularLocation>
</comment>
<dbReference type="InterPro" id="IPR002915">
    <property type="entry name" value="DeoC/FbaB/LacD_aldolase"/>
</dbReference>
<dbReference type="PIRSF" id="PIRSF001357">
    <property type="entry name" value="DeoC"/>
    <property type="match status" value="1"/>
</dbReference>
<dbReference type="SUPFAM" id="SSF51569">
    <property type="entry name" value="Aldolase"/>
    <property type="match status" value="1"/>
</dbReference>
<keyword evidence="3 7" id="KW-0456">Lyase</keyword>
<dbReference type="CDD" id="cd00959">
    <property type="entry name" value="DeoC"/>
    <property type="match status" value="1"/>
</dbReference>
<dbReference type="InterPro" id="IPR013785">
    <property type="entry name" value="Aldolase_TIM"/>
</dbReference>
<dbReference type="InterPro" id="IPR011343">
    <property type="entry name" value="DeoC"/>
</dbReference>
<dbReference type="STRING" id="638302.HMPREF0908_0420"/>
<dbReference type="Pfam" id="PF01791">
    <property type="entry name" value="DeoC"/>
    <property type="match status" value="1"/>
</dbReference>
<evidence type="ECO:0000256" key="6">
    <source>
        <dbReference type="ARBA" id="ARBA00056337"/>
    </source>
</evidence>
<evidence type="ECO:0000256" key="5">
    <source>
        <dbReference type="ARBA" id="ARBA00048791"/>
    </source>
</evidence>
<proteinExistence type="inferred from homology"/>
<evidence type="ECO:0000256" key="1">
    <source>
        <dbReference type="ARBA" id="ARBA00010936"/>
    </source>
</evidence>
<dbReference type="HAMAP" id="MF_00114">
    <property type="entry name" value="DeoC_type1"/>
    <property type="match status" value="1"/>
</dbReference>